<name>A0A023EXB3_TRIIF</name>
<dbReference type="EMBL" id="GBBI01004829">
    <property type="protein sequence ID" value="JAC13883.1"/>
    <property type="molecule type" value="mRNA"/>
</dbReference>
<evidence type="ECO:0000256" key="13">
    <source>
        <dbReference type="SAM" id="MobiDB-lite"/>
    </source>
</evidence>
<dbReference type="InterPro" id="IPR042530">
    <property type="entry name" value="EME1/EME2_C"/>
</dbReference>
<dbReference type="PANTHER" id="PTHR21077">
    <property type="entry name" value="EME1 PROTEIN"/>
    <property type="match status" value="1"/>
</dbReference>
<keyword evidence="12" id="KW-0469">Meiosis</keyword>
<evidence type="ECO:0000256" key="9">
    <source>
        <dbReference type="ARBA" id="ARBA00023172"/>
    </source>
</evidence>
<dbReference type="GO" id="GO:0031573">
    <property type="term" value="P:mitotic intra-S DNA damage checkpoint signaling"/>
    <property type="evidence" value="ECO:0007669"/>
    <property type="project" value="TreeGrafter"/>
</dbReference>
<sequence>MCVDSDKSEDSPSHKSPGKIKNVRYHSLSDTDSEEQLDTIRPIHLEDQLNTYSPPKLTNNRKPKVTESVLERRRLEKELKAKEKAEKAKEKAERAALLEKIRHSKPDQCMKYITVILDEGIVTSNIGKKAVDLFKDIEFRFEVEKQRDPFSVTWTRKEPGLHSAVTEEKHILFIWSYEKLVTTVKYCTLIDTFRELKNKYNEFRIYLAIYGFGEYCRKISRKRVDEVAINGGEERVKKRRRTLEIPRNQVDTILCELEVLLKVSTRFLKNHSELSVLLQQITKAIAETPYRKETEKRDLEKCWYARGDSRDCVKVDKDLNGLYRLWLQQLSQFNKSSLDIAKSIAEIYPSPFTLYQAYQKLSTQKEKELLLQDIQIKKGGSLTRRIGPELSRKISLLFSQENGEIFLSQE</sequence>
<evidence type="ECO:0000256" key="2">
    <source>
        <dbReference type="ARBA" id="ARBA00004123"/>
    </source>
</evidence>
<dbReference type="GO" id="GO:0048476">
    <property type="term" value="C:Holliday junction resolvase complex"/>
    <property type="evidence" value="ECO:0007669"/>
    <property type="project" value="InterPro"/>
</dbReference>
<keyword evidence="4" id="KW-0479">Metal-binding</keyword>
<comment type="cofactor">
    <cofactor evidence="1">
        <name>Mg(2+)</name>
        <dbReference type="ChEBI" id="CHEBI:18420"/>
    </cofactor>
</comment>
<feature type="compositionally biased region" description="Basic and acidic residues" evidence="13">
    <location>
        <begin position="1"/>
        <end position="13"/>
    </location>
</feature>
<dbReference type="GO" id="GO:0046872">
    <property type="term" value="F:metal ion binding"/>
    <property type="evidence" value="ECO:0007669"/>
    <property type="project" value="UniProtKB-KW"/>
</dbReference>
<evidence type="ECO:0000256" key="4">
    <source>
        <dbReference type="ARBA" id="ARBA00022723"/>
    </source>
</evidence>
<accession>A0A023EXB3</accession>
<evidence type="ECO:0000256" key="12">
    <source>
        <dbReference type="ARBA" id="ARBA00023254"/>
    </source>
</evidence>
<evidence type="ECO:0000256" key="10">
    <source>
        <dbReference type="ARBA" id="ARBA00023204"/>
    </source>
</evidence>
<evidence type="ECO:0000256" key="7">
    <source>
        <dbReference type="ARBA" id="ARBA00022801"/>
    </source>
</evidence>
<protein>
    <submittedName>
        <fullName evidence="14">Putative crossover junction endonuclease eme1-like protein</fullName>
    </submittedName>
</protein>
<dbReference type="PANTHER" id="PTHR21077:SF5">
    <property type="entry name" value="CROSSOVER JUNCTION ENDONUCLEASE MMS4"/>
    <property type="match status" value="1"/>
</dbReference>
<dbReference type="Gene3D" id="1.10.150.670">
    <property type="entry name" value="Crossover junction endonuclease EME1, DNA-binding domain"/>
    <property type="match status" value="1"/>
</dbReference>
<feature type="region of interest" description="Disordered" evidence="13">
    <location>
        <begin position="1"/>
        <end position="66"/>
    </location>
</feature>
<evidence type="ECO:0000256" key="1">
    <source>
        <dbReference type="ARBA" id="ARBA00001946"/>
    </source>
</evidence>
<dbReference type="GO" id="GO:0031297">
    <property type="term" value="P:replication fork processing"/>
    <property type="evidence" value="ECO:0007669"/>
    <property type="project" value="TreeGrafter"/>
</dbReference>
<keyword evidence="10" id="KW-0234">DNA repair</keyword>
<evidence type="ECO:0000256" key="8">
    <source>
        <dbReference type="ARBA" id="ARBA00022842"/>
    </source>
</evidence>
<dbReference type="GO" id="GO:0006302">
    <property type="term" value="P:double-strand break repair"/>
    <property type="evidence" value="ECO:0007669"/>
    <property type="project" value="TreeGrafter"/>
</dbReference>
<feature type="compositionally biased region" description="Polar residues" evidence="13">
    <location>
        <begin position="48"/>
        <end position="60"/>
    </location>
</feature>
<dbReference type="GO" id="GO:0000712">
    <property type="term" value="P:resolution of meiotic recombination intermediates"/>
    <property type="evidence" value="ECO:0007669"/>
    <property type="project" value="TreeGrafter"/>
</dbReference>
<dbReference type="AlphaFoldDB" id="A0A023EXB3"/>
<keyword evidence="5 14" id="KW-0255">Endonuclease</keyword>
<dbReference type="GO" id="GO:0008821">
    <property type="term" value="F:crossover junction DNA endonuclease activity"/>
    <property type="evidence" value="ECO:0007669"/>
    <property type="project" value="TreeGrafter"/>
</dbReference>
<dbReference type="InterPro" id="IPR033310">
    <property type="entry name" value="Mms4/EME1/EME2"/>
</dbReference>
<keyword evidence="9" id="KW-0233">DNA recombination</keyword>
<keyword evidence="7" id="KW-0378">Hydrolase</keyword>
<evidence type="ECO:0000256" key="3">
    <source>
        <dbReference type="ARBA" id="ARBA00022722"/>
    </source>
</evidence>
<evidence type="ECO:0000256" key="6">
    <source>
        <dbReference type="ARBA" id="ARBA00022763"/>
    </source>
</evidence>
<keyword evidence="8" id="KW-0460">Magnesium</keyword>
<keyword evidence="6" id="KW-0227">DNA damage</keyword>
<evidence type="ECO:0000256" key="5">
    <source>
        <dbReference type="ARBA" id="ARBA00022759"/>
    </source>
</evidence>
<evidence type="ECO:0000256" key="11">
    <source>
        <dbReference type="ARBA" id="ARBA00023242"/>
    </source>
</evidence>
<reference evidence="14" key="1">
    <citation type="journal article" date="2014" name="PLoS Negl. Trop. Dis.">
        <title>An updated insight into the Sialotranscriptome of Triatoma infestans: developmental stage and geographic variations.</title>
        <authorList>
            <person name="Schwarz A."/>
            <person name="Medrano-Mercado N."/>
            <person name="Schaub G.A."/>
            <person name="Struchiner C.J."/>
            <person name="Bargues M.D."/>
            <person name="Levy M.Z."/>
            <person name="Ribeiro J.M."/>
        </authorList>
    </citation>
    <scope>NUCLEOTIDE SEQUENCE</scope>
    <source>
        <strain evidence="14">Chile</strain>
        <tissue evidence="14">Salivary glands</tissue>
    </source>
</reference>
<dbReference type="Pfam" id="PF21292">
    <property type="entry name" value="EME1-MUS81_C"/>
    <property type="match status" value="1"/>
</dbReference>
<comment type="subcellular location">
    <subcellularLocation>
        <location evidence="2">Nucleus</location>
    </subcellularLocation>
</comment>
<keyword evidence="3" id="KW-0540">Nuclease</keyword>
<dbReference type="Gene3D" id="3.40.50.10130">
    <property type="match status" value="1"/>
</dbReference>
<organism evidence="14">
    <name type="scientific">Triatoma infestans</name>
    <name type="common">Assassin bug</name>
    <dbReference type="NCBI Taxonomy" id="30076"/>
    <lineage>
        <taxon>Eukaryota</taxon>
        <taxon>Metazoa</taxon>
        <taxon>Ecdysozoa</taxon>
        <taxon>Arthropoda</taxon>
        <taxon>Hexapoda</taxon>
        <taxon>Insecta</taxon>
        <taxon>Pterygota</taxon>
        <taxon>Neoptera</taxon>
        <taxon>Paraneoptera</taxon>
        <taxon>Hemiptera</taxon>
        <taxon>Heteroptera</taxon>
        <taxon>Panheteroptera</taxon>
        <taxon>Cimicomorpha</taxon>
        <taxon>Reduviidae</taxon>
        <taxon>Triatominae</taxon>
        <taxon>Triatoma</taxon>
    </lineage>
</organism>
<dbReference type="GO" id="GO:0005634">
    <property type="term" value="C:nucleus"/>
    <property type="evidence" value="ECO:0007669"/>
    <property type="project" value="UniProtKB-SubCell"/>
</dbReference>
<evidence type="ECO:0000313" key="14">
    <source>
        <dbReference type="EMBL" id="JAC13883.1"/>
    </source>
</evidence>
<proteinExistence type="evidence at transcript level"/>
<keyword evidence="11" id="KW-0539">Nucleus</keyword>